<feature type="compositionally biased region" description="Acidic residues" evidence="6">
    <location>
        <begin position="49"/>
        <end position="61"/>
    </location>
</feature>
<dbReference type="Gene3D" id="1.20.1250.20">
    <property type="entry name" value="MFS general substrate transporter like domains"/>
    <property type="match status" value="1"/>
</dbReference>
<comment type="subcellular location">
    <subcellularLocation>
        <location evidence="1">Membrane</location>
        <topology evidence="1">Multi-pass membrane protein</topology>
    </subcellularLocation>
</comment>
<proteinExistence type="inferred from homology"/>
<dbReference type="GO" id="GO:0016020">
    <property type="term" value="C:membrane"/>
    <property type="evidence" value="ECO:0007669"/>
    <property type="project" value="UniProtKB-SubCell"/>
</dbReference>
<feature type="transmembrane region" description="Helical" evidence="7">
    <location>
        <begin position="480"/>
        <end position="500"/>
    </location>
</feature>
<feature type="region of interest" description="Disordered" evidence="6">
    <location>
        <begin position="1"/>
        <end position="61"/>
    </location>
</feature>
<feature type="transmembrane region" description="Helical" evidence="7">
    <location>
        <begin position="79"/>
        <end position="103"/>
    </location>
</feature>
<dbReference type="InterPro" id="IPR000109">
    <property type="entry name" value="POT_fam"/>
</dbReference>
<dbReference type="GO" id="GO:0022857">
    <property type="term" value="F:transmembrane transporter activity"/>
    <property type="evidence" value="ECO:0007669"/>
    <property type="project" value="InterPro"/>
</dbReference>
<sequence>MATSGARCGSEDKSSGSLEVSIIRSKSDTPVHDNKHASAFGHTARSYGQDEEQGQPPEATDEEIKDLPHIKGKVPMATWILVVACASTNFARYGITAIFQNYIQKPRGNPLLPGALGLGQSKATTIQFAFLFFCYVTPLPMSILSDSRLGRFTTMIVSMGFLMMGYALLILTSIPPALDHGARVGGLAAAMILIGIGQGGMTATMVVFIGDQVPDTKPTVVRVKDKLAVVDRKVTIQFLFNVLFWLGNLAAMSMLPTTLLEKHVGFWVAFLMPTCIMALCVAALLICNKSLVKLPPQGNALSQAYRVLLIACRSGFRLSAADPSIHPQKAANSWTSSFVGEIRRGLTACRVMICFTIFWLCYNQAGNNFVSQASQMETGGISNDTLQVFNPIAVVLVMPIIHLLQDLMRKWKVAFGPILRMAIGFFVIGIALAYAAGLQHFIYSRGPCFSHPLACSAAVDNGSSASHERRPNDITVWLQIPLYLLLAIGESLGLVALYEYSFSEAPTNMKSLVQSIGQLTVALASVIGVALGPVSKDPYLVILYGCLAGVIGVGAIPFWMVFQRYDSEYERQTATTT</sequence>
<feature type="transmembrane region" description="Helical" evidence="7">
    <location>
        <begin position="184"/>
        <end position="209"/>
    </location>
</feature>
<evidence type="ECO:0000256" key="4">
    <source>
        <dbReference type="ARBA" id="ARBA00022989"/>
    </source>
</evidence>
<accession>A0A6A6HR60</accession>
<gene>
    <name evidence="8" type="ORF">BU26DRAFT_442712</name>
</gene>
<feature type="transmembrane region" description="Helical" evidence="7">
    <location>
        <begin position="264"/>
        <end position="287"/>
    </location>
</feature>
<keyword evidence="5 7" id="KW-0472">Membrane</keyword>
<dbReference type="OrthoDB" id="8904098at2759"/>
<feature type="compositionally biased region" description="Basic and acidic residues" evidence="6">
    <location>
        <begin position="25"/>
        <end position="36"/>
    </location>
</feature>
<evidence type="ECO:0000256" key="1">
    <source>
        <dbReference type="ARBA" id="ARBA00004141"/>
    </source>
</evidence>
<evidence type="ECO:0000256" key="6">
    <source>
        <dbReference type="SAM" id="MobiDB-lite"/>
    </source>
</evidence>
<feature type="transmembrane region" description="Helical" evidence="7">
    <location>
        <begin position="417"/>
        <end position="437"/>
    </location>
</feature>
<feature type="transmembrane region" description="Helical" evidence="7">
    <location>
        <begin position="234"/>
        <end position="252"/>
    </location>
</feature>
<dbReference type="SUPFAM" id="SSF103473">
    <property type="entry name" value="MFS general substrate transporter"/>
    <property type="match status" value="1"/>
</dbReference>
<evidence type="ECO:0000256" key="7">
    <source>
        <dbReference type="SAM" id="Phobius"/>
    </source>
</evidence>
<organism evidence="8 9">
    <name type="scientific">Trematosphaeria pertusa</name>
    <dbReference type="NCBI Taxonomy" id="390896"/>
    <lineage>
        <taxon>Eukaryota</taxon>
        <taxon>Fungi</taxon>
        <taxon>Dikarya</taxon>
        <taxon>Ascomycota</taxon>
        <taxon>Pezizomycotina</taxon>
        <taxon>Dothideomycetes</taxon>
        <taxon>Pleosporomycetidae</taxon>
        <taxon>Pleosporales</taxon>
        <taxon>Massarineae</taxon>
        <taxon>Trematosphaeriaceae</taxon>
        <taxon>Trematosphaeria</taxon>
    </lineage>
</organism>
<comment type="similarity">
    <text evidence="2">Belongs to the major facilitator superfamily. Proton-dependent oligopeptide transporter (POT/PTR) (TC 2.A.17) family.</text>
</comment>
<keyword evidence="9" id="KW-1185">Reference proteome</keyword>
<dbReference type="RefSeq" id="XP_033675363.1">
    <property type="nucleotide sequence ID" value="XM_033824518.1"/>
</dbReference>
<dbReference type="InterPro" id="IPR036259">
    <property type="entry name" value="MFS_trans_sf"/>
</dbReference>
<protein>
    <submittedName>
        <fullName evidence="8">MFS general substrate transporter</fullName>
    </submittedName>
</protein>
<dbReference type="Proteomes" id="UP000800094">
    <property type="component" value="Unassembled WGS sequence"/>
</dbReference>
<feature type="transmembrane region" description="Helical" evidence="7">
    <location>
        <begin position="347"/>
        <end position="365"/>
    </location>
</feature>
<feature type="transmembrane region" description="Helical" evidence="7">
    <location>
        <begin position="156"/>
        <end position="178"/>
    </location>
</feature>
<evidence type="ECO:0000256" key="3">
    <source>
        <dbReference type="ARBA" id="ARBA00022692"/>
    </source>
</evidence>
<dbReference type="GeneID" id="54577848"/>
<evidence type="ECO:0000256" key="5">
    <source>
        <dbReference type="ARBA" id="ARBA00023136"/>
    </source>
</evidence>
<dbReference type="AlphaFoldDB" id="A0A6A6HR60"/>
<dbReference type="EMBL" id="ML987218">
    <property type="protein sequence ID" value="KAF2240359.1"/>
    <property type="molecule type" value="Genomic_DNA"/>
</dbReference>
<evidence type="ECO:0000256" key="2">
    <source>
        <dbReference type="ARBA" id="ARBA00005982"/>
    </source>
</evidence>
<dbReference type="Pfam" id="PF00854">
    <property type="entry name" value="PTR2"/>
    <property type="match status" value="1"/>
</dbReference>
<keyword evidence="3 7" id="KW-0812">Transmembrane</keyword>
<feature type="transmembrane region" description="Helical" evidence="7">
    <location>
        <begin position="539"/>
        <end position="562"/>
    </location>
</feature>
<dbReference type="PANTHER" id="PTHR11654">
    <property type="entry name" value="OLIGOPEPTIDE TRANSPORTER-RELATED"/>
    <property type="match status" value="1"/>
</dbReference>
<evidence type="ECO:0000313" key="9">
    <source>
        <dbReference type="Proteomes" id="UP000800094"/>
    </source>
</evidence>
<feature type="transmembrane region" description="Helical" evidence="7">
    <location>
        <begin position="512"/>
        <end position="533"/>
    </location>
</feature>
<keyword evidence="4 7" id="KW-1133">Transmembrane helix</keyword>
<feature type="transmembrane region" description="Helical" evidence="7">
    <location>
        <begin position="123"/>
        <end position="144"/>
    </location>
</feature>
<reference evidence="8" key="1">
    <citation type="journal article" date="2020" name="Stud. Mycol.">
        <title>101 Dothideomycetes genomes: a test case for predicting lifestyles and emergence of pathogens.</title>
        <authorList>
            <person name="Haridas S."/>
            <person name="Albert R."/>
            <person name="Binder M."/>
            <person name="Bloem J."/>
            <person name="Labutti K."/>
            <person name="Salamov A."/>
            <person name="Andreopoulos B."/>
            <person name="Baker S."/>
            <person name="Barry K."/>
            <person name="Bills G."/>
            <person name="Bluhm B."/>
            <person name="Cannon C."/>
            <person name="Castanera R."/>
            <person name="Culley D."/>
            <person name="Daum C."/>
            <person name="Ezra D."/>
            <person name="Gonzalez J."/>
            <person name="Henrissat B."/>
            <person name="Kuo A."/>
            <person name="Liang C."/>
            <person name="Lipzen A."/>
            <person name="Lutzoni F."/>
            <person name="Magnuson J."/>
            <person name="Mondo S."/>
            <person name="Nolan M."/>
            <person name="Ohm R."/>
            <person name="Pangilinan J."/>
            <person name="Park H.-J."/>
            <person name="Ramirez L."/>
            <person name="Alfaro M."/>
            <person name="Sun H."/>
            <person name="Tritt A."/>
            <person name="Yoshinaga Y."/>
            <person name="Zwiers L.-H."/>
            <person name="Turgeon B."/>
            <person name="Goodwin S."/>
            <person name="Spatafora J."/>
            <person name="Crous P."/>
            <person name="Grigoriev I."/>
        </authorList>
    </citation>
    <scope>NUCLEOTIDE SEQUENCE</scope>
    <source>
        <strain evidence="8">CBS 122368</strain>
    </source>
</reference>
<name>A0A6A6HR60_9PLEO</name>
<evidence type="ECO:0000313" key="8">
    <source>
        <dbReference type="EMBL" id="KAF2240359.1"/>
    </source>
</evidence>
<feature type="transmembrane region" description="Helical" evidence="7">
    <location>
        <begin position="385"/>
        <end position="405"/>
    </location>
</feature>